<evidence type="ECO:0000256" key="1">
    <source>
        <dbReference type="ARBA" id="ARBA00004496"/>
    </source>
</evidence>
<dbReference type="GO" id="GO:0005737">
    <property type="term" value="C:cytoplasm"/>
    <property type="evidence" value="ECO:0007669"/>
    <property type="project" value="UniProtKB-SubCell"/>
</dbReference>
<keyword evidence="8" id="KW-0547">Nucleotide-binding</keyword>
<evidence type="ECO:0000256" key="11">
    <source>
        <dbReference type="ARBA" id="ARBA00048366"/>
    </source>
</evidence>
<evidence type="ECO:0000313" key="13">
    <source>
        <dbReference type="EMBL" id="MBI4132932.1"/>
    </source>
</evidence>
<gene>
    <name evidence="13" type="ORF">HY473_02505</name>
</gene>
<name>A0A932YWV1_9BACT</name>
<dbReference type="InterPro" id="IPR050156">
    <property type="entry name" value="TC-AMP_synthase_SUA5"/>
</dbReference>
<evidence type="ECO:0000256" key="8">
    <source>
        <dbReference type="ARBA" id="ARBA00022741"/>
    </source>
</evidence>
<comment type="subcellular location">
    <subcellularLocation>
        <location evidence="1">Cytoplasm</location>
    </subcellularLocation>
</comment>
<evidence type="ECO:0000256" key="4">
    <source>
        <dbReference type="ARBA" id="ARBA00022490"/>
    </source>
</evidence>
<dbReference type="PANTHER" id="PTHR17490">
    <property type="entry name" value="SUA5"/>
    <property type="match status" value="1"/>
</dbReference>
<comment type="similarity">
    <text evidence="2">Belongs to the SUA5 family.</text>
</comment>
<dbReference type="EMBL" id="JACQMI010000017">
    <property type="protein sequence ID" value="MBI4132932.1"/>
    <property type="molecule type" value="Genomic_DNA"/>
</dbReference>
<evidence type="ECO:0000256" key="6">
    <source>
        <dbReference type="ARBA" id="ARBA00022694"/>
    </source>
</evidence>
<feature type="domain" description="YrdC-like" evidence="12">
    <location>
        <begin position="1"/>
        <end position="187"/>
    </location>
</feature>
<dbReference type="NCBIfam" id="TIGR00057">
    <property type="entry name" value="L-threonylcarbamoyladenylate synthase"/>
    <property type="match status" value="1"/>
</dbReference>
<keyword evidence="6" id="KW-0819">tRNA processing</keyword>
<dbReference type="SUPFAM" id="SSF55821">
    <property type="entry name" value="YrdC/RibB"/>
    <property type="match status" value="1"/>
</dbReference>
<accession>A0A932YWV1</accession>
<dbReference type="GO" id="GO:0005524">
    <property type="term" value="F:ATP binding"/>
    <property type="evidence" value="ECO:0007669"/>
    <property type="project" value="UniProtKB-KW"/>
</dbReference>
<keyword evidence="4" id="KW-0963">Cytoplasm</keyword>
<keyword evidence="9" id="KW-0067">ATP-binding</keyword>
<dbReference type="GO" id="GO:0006450">
    <property type="term" value="P:regulation of translational fidelity"/>
    <property type="evidence" value="ECO:0007669"/>
    <property type="project" value="TreeGrafter"/>
</dbReference>
<sequence length="189" mass="20102">MTGAVSALKSGGVIVYPTDTAYAIGCDAMNESAVKKIFEMKGREQSKTLPLIAADTDMVRTWAEMPEKAEELAQQHWPGPLTLVLPAKKQGLAPPTVKDGWVAIRVPDNMIATDLSREAGVPIVATSANASGSGPYYSIADVRASLGPASEPVDCYVDGGVLPNKRVSTIVKVWDTNHIEIIREGAVKL</sequence>
<dbReference type="Gene3D" id="3.90.870.10">
    <property type="entry name" value="DHBP synthase"/>
    <property type="match status" value="1"/>
</dbReference>
<evidence type="ECO:0000313" key="14">
    <source>
        <dbReference type="Proteomes" id="UP000756703"/>
    </source>
</evidence>
<organism evidence="13 14">
    <name type="scientific">Candidatus Sungiibacteriota bacterium</name>
    <dbReference type="NCBI Taxonomy" id="2750080"/>
    <lineage>
        <taxon>Bacteria</taxon>
        <taxon>Candidatus Sungiibacteriota</taxon>
    </lineage>
</organism>
<proteinExistence type="inferred from homology"/>
<dbReference type="GO" id="GO:0000049">
    <property type="term" value="F:tRNA binding"/>
    <property type="evidence" value="ECO:0007669"/>
    <property type="project" value="TreeGrafter"/>
</dbReference>
<comment type="catalytic activity">
    <reaction evidence="11">
        <text>L-threonine + hydrogencarbonate + ATP = L-threonylcarbamoyladenylate + diphosphate + H2O</text>
        <dbReference type="Rhea" id="RHEA:36407"/>
        <dbReference type="ChEBI" id="CHEBI:15377"/>
        <dbReference type="ChEBI" id="CHEBI:17544"/>
        <dbReference type="ChEBI" id="CHEBI:30616"/>
        <dbReference type="ChEBI" id="CHEBI:33019"/>
        <dbReference type="ChEBI" id="CHEBI:57926"/>
        <dbReference type="ChEBI" id="CHEBI:73682"/>
        <dbReference type="EC" id="2.7.7.87"/>
    </reaction>
</comment>
<comment type="caution">
    <text evidence="13">The sequence shown here is derived from an EMBL/GenBank/DDBJ whole genome shotgun (WGS) entry which is preliminary data.</text>
</comment>
<evidence type="ECO:0000256" key="10">
    <source>
        <dbReference type="ARBA" id="ARBA00029774"/>
    </source>
</evidence>
<dbReference type="GO" id="GO:0003725">
    <property type="term" value="F:double-stranded RNA binding"/>
    <property type="evidence" value="ECO:0007669"/>
    <property type="project" value="InterPro"/>
</dbReference>
<dbReference type="GO" id="GO:0008033">
    <property type="term" value="P:tRNA processing"/>
    <property type="evidence" value="ECO:0007669"/>
    <property type="project" value="UniProtKB-KW"/>
</dbReference>
<dbReference type="InterPro" id="IPR017945">
    <property type="entry name" value="DHBP_synth_RibB-like_a/b_dom"/>
</dbReference>
<evidence type="ECO:0000256" key="5">
    <source>
        <dbReference type="ARBA" id="ARBA00022679"/>
    </source>
</evidence>
<evidence type="ECO:0000256" key="2">
    <source>
        <dbReference type="ARBA" id="ARBA00007663"/>
    </source>
</evidence>
<dbReference type="Pfam" id="PF01300">
    <property type="entry name" value="Sua5_yciO_yrdC"/>
    <property type="match status" value="1"/>
</dbReference>
<reference evidence="13" key="1">
    <citation type="submission" date="2020-07" db="EMBL/GenBank/DDBJ databases">
        <title>Huge and variable diversity of episymbiotic CPR bacteria and DPANN archaea in groundwater ecosystems.</title>
        <authorList>
            <person name="He C.Y."/>
            <person name="Keren R."/>
            <person name="Whittaker M."/>
            <person name="Farag I.F."/>
            <person name="Doudna J."/>
            <person name="Cate J.H.D."/>
            <person name="Banfield J.F."/>
        </authorList>
    </citation>
    <scope>NUCLEOTIDE SEQUENCE</scope>
    <source>
        <strain evidence="13">NC_groundwater_1225_Ag_S-0.1um_56_177</strain>
    </source>
</reference>
<dbReference type="PROSITE" id="PS51163">
    <property type="entry name" value="YRDC"/>
    <property type="match status" value="1"/>
</dbReference>
<dbReference type="InterPro" id="IPR006070">
    <property type="entry name" value="Sua5-like_dom"/>
</dbReference>
<keyword evidence="7" id="KW-0548">Nucleotidyltransferase</keyword>
<evidence type="ECO:0000259" key="12">
    <source>
        <dbReference type="PROSITE" id="PS51163"/>
    </source>
</evidence>
<dbReference type="GO" id="GO:0061710">
    <property type="term" value="F:L-threonylcarbamoyladenylate synthase"/>
    <property type="evidence" value="ECO:0007669"/>
    <property type="project" value="UniProtKB-EC"/>
</dbReference>
<dbReference type="Proteomes" id="UP000756703">
    <property type="component" value="Unassembled WGS sequence"/>
</dbReference>
<dbReference type="EC" id="2.7.7.87" evidence="3"/>
<dbReference type="AlphaFoldDB" id="A0A932YWV1"/>
<evidence type="ECO:0000256" key="9">
    <source>
        <dbReference type="ARBA" id="ARBA00022840"/>
    </source>
</evidence>
<protein>
    <recommendedName>
        <fullName evidence="10">L-threonylcarbamoyladenylate synthase</fullName>
        <ecNumber evidence="3">2.7.7.87</ecNumber>
    </recommendedName>
    <alternativeName>
        <fullName evidence="10">L-threonylcarbamoyladenylate synthase</fullName>
    </alternativeName>
</protein>
<evidence type="ECO:0000256" key="3">
    <source>
        <dbReference type="ARBA" id="ARBA00012584"/>
    </source>
</evidence>
<keyword evidence="5" id="KW-0808">Transferase</keyword>
<evidence type="ECO:0000256" key="7">
    <source>
        <dbReference type="ARBA" id="ARBA00022695"/>
    </source>
</evidence>
<dbReference type="PANTHER" id="PTHR17490:SF16">
    <property type="entry name" value="THREONYLCARBAMOYL-AMP SYNTHASE"/>
    <property type="match status" value="1"/>
</dbReference>